<keyword evidence="4" id="KW-1185">Reference proteome</keyword>
<feature type="region of interest" description="Disordered" evidence="1">
    <location>
        <begin position="101"/>
        <end position="136"/>
    </location>
</feature>
<evidence type="ECO:0000259" key="2">
    <source>
        <dbReference type="PROSITE" id="PS50878"/>
    </source>
</evidence>
<dbReference type="Pfam" id="PF00076">
    <property type="entry name" value="RRM_1"/>
    <property type="match status" value="1"/>
</dbReference>
<dbReference type="GO" id="GO:0003723">
    <property type="term" value="F:RNA binding"/>
    <property type="evidence" value="ECO:0007669"/>
    <property type="project" value="InterPro"/>
</dbReference>
<dbReference type="InterPro" id="IPR035979">
    <property type="entry name" value="RBD_domain_sf"/>
</dbReference>
<dbReference type="Proteomes" id="UP001054252">
    <property type="component" value="Unassembled WGS sequence"/>
</dbReference>
<dbReference type="PANTHER" id="PTHR31635:SF196">
    <property type="entry name" value="REVERSE TRANSCRIPTASE DOMAIN-CONTAINING PROTEIN-RELATED"/>
    <property type="match status" value="1"/>
</dbReference>
<evidence type="ECO:0000313" key="3">
    <source>
        <dbReference type="EMBL" id="GKV16208.1"/>
    </source>
</evidence>
<dbReference type="SUPFAM" id="SSF54928">
    <property type="entry name" value="RNA-binding domain, RBD"/>
    <property type="match status" value="1"/>
</dbReference>
<feature type="domain" description="Reverse transcriptase" evidence="2">
    <location>
        <begin position="265"/>
        <end position="468"/>
    </location>
</feature>
<dbReference type="InterPro" id="IPR043502">
    <property type="entry name" value="DNA/RNA_pol_sf"/>
</dbReference>
<feature type="compositionally biased region" description="Basic and acidic residues" evidence="1">
    <location>
        <begin position="111"/>
        <end position="136"/>
    </location>
</feature>
<proteinExistence type="predicted"/>
<protein>
    <recommendedName>
        <fullName evidence="2">Reverse transcriptase domain-containing protein</fullName>
    </recommendedName>
</protein>
<evidence type="ECO:0000256" key="1">
    <source>
        <dbReference type="SAM" id="MobiDB-lite"/>
    </source>
</evidence>
<dbReference type="PROSITE" id="PS50878">
    <property type="entry name" value="RT_POL"/>
    <property type="match status" value="1"/>
</dbReference>
<gene>
    <name evidence="3" type="ORF">SLEP1_g26884</name>
</gene>
<organism evidence="3 4">
    <name type="scientific">Rubroshorea leprosula</name>
    <dbReference type="NCBI Taxonomy" id="152421"/>
    <lineage>
        <taxon>Eukaryota</taxon>
        <taxon>Viridiplantae</taxon>
        <taxon>Streptophyta</taxon>
        <taxon>Embryophyta</taxon>
        <taxon>Tracheophyta</taxon>
        <taxon>Spermatophyta</taxon>
        <taxon>Magnoliopsida</taxon>
        <taxon>eudicotyledons</taxon>
        <taxon>Gunneridae</taxon>
        <taxon>Pentapetalae</taxon>
        <taxon>rosids</taxon>
        <taxon>malvids</taxon>
        <taxon>Malvales</taxon>
        <taxon>Dipterocarpaceae</taxon>
        <taxon>Rubroshorea</taxon>
    </lineage>
</organism>
<name>A0AAV5JNM5_9ROSI</name>
<evidence type="ECO:0000313" key="4">
    <source>
        <dbReference type="Proteomes" id="UP001054252"/>
    </source>
</evidence>
<dbReference type="PANTHER" id="PTHR31635">
    <property type="entry name" value="REVERSE TRANSCRIPTASE DOMAIN-CONTAINING PROTEIN-RELATED"/>
    <property type="match status" value="1"/>
</dbReference>
<reference evidence="3 4" key="1">
    <citation type="journal article" date="2021" name="Commun. Biol.">
        <title>The genome of Shorea leprosula (Dipterocarpaceae) highlights the ecological relevance of drought in aseasonal tropical rainforests.</title>
        <authorList>
            <person name="Ng K.K.S."/>
            <person name="Kobayashi M.J."/>
            <person name="Fawcett J.A."/>
            <person name="Hatakeyama M."/>
            <person name="Paape T."/>
            <person name="Ng C.H."/>
            <person name="Ang C.C."/>
            <person name="Tnah L.H."/>
            <person name="Lee C.T."/>
            <person name="Nishiyama T."/>
            <person name="Sese J."/>
            <person name="O'Brien M.J."/>
            <person name="Copetti D."/>
            <person name="Mohd Noor M.I."/>
            <person name="Ong R.C."/>
            <person name="Putra M."/>
            <person name="Sireger I.Z."/>
            <person name="Indrioko S."/>
            <person name="Kosugi Y."/>
            <person name="Izuno A."/>
            <person name="Isagi Y."/>
            <person name="Lee S.L."/>
            <person name="Shimizu K.K."/>
        </authorList>
    </citation>
    <scope>NUCLEOTIDE SEQUENCE [LARGE SCALE GENOMIC DNA]</scope>
    <source>
        <tissue evidence="3">Leaf</tissue>
    </source>
</reference>
<dbReference type="CDD" id="cd01650">
    <property type="entry name" value="RT_nLTR_like"/>
    <property type="match status" value="1"/>
</dbReference>
<dbReference type="InterPro" id="IPR000477">
    <property type="entry name" value="RT_dom"/>
</dbReference>
<comment type="caution">
    <text evidence="3">The sequence shown here is derived from an EMBL/GenBank/DDBJ whole genome shotgun (WGS) entry which is preliminary data.</text>
</comment>
<dbReference type="AlphaFoldDB" id="A0AAV5JNM5"/>
<dbReference type="Pfam" id="PF00078">
    <property type="entry name" value="RVT_1"/>
    <property type="match status" value="1"/>
</dbReference>
<accession>A0AAV5JNM5</accession>
<dbReference type="SUPFAM" id="SSF56672">
    <property type="entry name" value="DNA/RNA polymerases"/>
    <property type="match status" value="1"/>
</dbReference>
<dbReference type="InterPro" id="IPR000504">
    <property type="entry name" value="RRM_dom"/>
</dbReference>
<dbReference type="EMBL" id="BPVZ01000045">
    <property type="protein sequence ID" value="GKV16208.1"/>
    <property type="molecule type" value="Genomic_DNA"/>
</dbReference>
<sequence length="468" mass="54864">MDNGKEDNTEQRAWKISMKMAAEEDHTDESTYADMWNTFRKFGRVYTIYSPNRRSRNGSKFGFVRYLDVKDRRELERKLDQIWIEGKKLWDFIPIFQSESEEDESWSSSNYKEDNDSEKEAEMEQENERAVETEKEHDDVVYNNREVDGKQLTHDQWRRNEINNIQVNGKQLQEVAKLKEEVAKYFQELCTEDKWQRPKLDGINFKQLSHTDNELLMAKFSKEEVKNTVWDCEPTKSPRPDGFNFKFIKTMWEDIKHDIIGFAQEFHEHGKLVRGSNASFIVLIPKVGNPQRIEEYRPILLIGVMYKILAKLLANHLRKVLDKIIGEQQMAFIKGRQLLDGMVIANEVIDEAKRKKMKSFLLKVDCEKAYDKVCLDLIDYMLLRIRFTITWRNWVKECLQSSTISILINESPTRQFPVSKGTRQGDLLSSFLFLIVAEGLNGLMSSAVDKKLYKGVRIGNGDVMVSHL</sequence>